<keyword evidence="2" id="KW-1185">Reference proteome</keyword>
<dbReference type="EMBL" id="CATQJL010000305">
    <property type="protein sequence ID" value="CAJ0601554.1"/>
    <property type="molecule type" value="Genomic_DNA"/>
</dbReference>
<protein>
    <submittedName>
        <fullName evidence="1">Uncharacterized protein</fullName>
    </submittedName>
</protein>
<name>A0AA36H049_CYLNA</name>
<evidence type="ECO:0000313" key="2">
    <source>
        <dbReference type="Proteomes" id="UP001176961"/>
    </source>
</evidence>
<reference evidence="1" key="1">
    <citation type="submission" date="2023-07" db="EMBL/GenBank/DDBJ databases">
        <authorList>
            <consortium name="CYATHOMIX"/>
        </authorList>
    </citation>
    <scope>NUCLEOTIDE SEQUENCE</scope>
    <source>
        <strain evidence="1">N/A</strain>
    </source>
</reference>
<accession>A0AA36H049</accession>
<comment type="caution">
    <text evidence="1">The sequence shown here is derived from an EMBL/GenBank/DDBJ whole genome shotgun (WGS) entry which is preliminary data.</text>
</comment>
<sequence>MFKLTKSKLNQSIRSKLLSKIRRFIYSPTSVVLGRCCPSYTFQRTKRNFKEKVQKQRFVVIEDKQTKSK</sequence>
<organism evidence="1 2">
    <name type="scientific">Cylicocyclus nassatus</name>
    <name type="common">Nematode worm</name>
    <dbReference type="NCBI Taxonomy" id="53992"/>
    <lineage>
        <taxon>Eukaryota</taxon>
        <taxon>Metazoa</taxon>
        <taxon>Ecdysozoa</taxon>
        <taxon>Nematoda</taxon>
        <taxon>Chromadorea</taxon>
        <taxon>Rhabditida</taxon>
        <taxon>Rhabditina</taxon>
        <taxon>Rhabditomorpha</taxon>
        <taxon>Strongyloidea</taxon>
        <taxon>Strongylidae</taxon>
        <taxon>Cylicocyclus</taxon>
    </lineage>
</organism>
<dbReference type="AlphaFoldDB" id="A0AA36H049"/>
<dbReference type="Proteomes" id="UP001176961">
    <property type="component" value="Unassembled WGS sequence"/>
</dbReference>
<gene>
    <name evidence="1" type="ORF">CYNAS_LOCUS13537</name>
</gene>
<evidence type="ECO:0000313" key="1">
    <source>
        <dbReference type="EMBL" id="CAJ0601554.1"/>
    </source>
</evidence>
<proteinExistence type="predicted"/>